<organism evidence="2 3">
    <name type="scientific">Burkholderia paludis</name>
    <dbReference type="NCBI Taxonomy" id="1506587"/>
    <lineage>
        <taxon>Bacteria</taxon>
        <taxon>Pseudomonadati</taxon>
        <taxon>Pseudomonadota</taxon>
        <taxon>Betaproteobacteria</taxon>
        <taxon>Burkholderiales</taxon>
        <taxon>Burkholderiaceae</taxon>
        <taxon>Burkholderia</taxon>
        <taxon>Burkholderia cepacia complex</taxon>
    </lineage>
</organism>
<reference evidence="2 3" key="1">
    <citation type="submission" date="2019-09" db="EMBL/GenBank/DDBJ databases">
        <authorList>
            <person name="Depoorter E."/>
        </authorList>
    </citation>
    <scope>NUCLEOTIDE SEQUENCE [LARGE SCALE GENOMIC DNA]</scope>
    <source>
        <strain evidence="2">LMG 30113</strain>
    </source>
</reference>
<feature type="transmembrane region" description="Helical" evidence="1">
    <location>
        <begin position="6"/>
        <end position="28"/>
    </location>
</feature>
<dbReference type="Proteomes" id="UP000494330">
    <property type="component" value="Unassembled WGS sequence"/>
</dbReference>
<name>A0A6P2R6K1_9BURK</name>
<dbReference type="InterPro" id="IPR025671">
    <property type="entry name" value="HXXEE"/>
</dbReference>
<protein>
    <recommendedName>
        <fullName evidence="4">HXXEE domain-containing protein</fullName>
    </recommendedName>
</protein>
<dbReference type="EMBL" id="CABVQD010000031">
    <property type="protein sequence ID" value="VWC28439.1"/>
    <property type="molecule type" value="Genomic_DNA"/>
</dbReference>
<keyword evidence="1" id="KW-0812">Transmembrane</keyword>
<keyword evidence="1" id="KW-1133">Transmembrane helix</keyword>
<keyword evidence="3" id="KW-1185">Reference proteome</keyword>
<evidence type="ECO:0008006" key="4">
    <source>
        <dbReference type="Google" id="ProtNLM"/>
    </source>
</evidence>
<proteinExistence type="predicted"/>
<gene>
    <name evidence="2" type="ORF">BPA30113_06142</name>
</gene>
<evidence type="ECO:0000313" key="3">
    <source>
        <dbReference type="Proteomes" id="UP000494330"/>
    </source>
</evidence>
<feature type="transmembrane region" description="Helical" evidence="1">
    <location>
        <begin position="86"/>
        <end position="103"/>
    </location>
</feature>
<evidence type="ECO:0000313" key="2">
    <source>
        <dbReference type="EMBL" id="VWC28439.1"/>
    </source>
</evidence>
<dbReference type="Pfam" id="PF13787">
    <property type="entry name" value="HXXEE"/>
    <property type="match status" value="1"/>
</dbReference>
<dbReference type="AlphaFoldDB" id="A0A6P2R6K1"/>
<keyword evidence="1" id="KW-0472">Membrane</keyword>
<dbReference type="RefSeq" id="WP_034199771.1">
    <property type="nucleotide sequence ID" value="NZ_CABVQD010000031.1"/>
</dbReference>
<accession>A0A6P2R6K1</accession>
<sequence length="220" mass="24313">MTGLVHSWLSVWLWVATATGIAFTAFIIRKWNTWGWGDRLAALTAVWIVPHVWEEWVIPGGFHYIYNTISGSAAPDRYPMNELTDMITNFGVLILGVAAVMRWGGRASVAIAAMLFCAVEVVAHTLSISSSLNAFGSRGQTAWYDPGLVTALLGYLPLFIGFVVYFVRNKPRPNGRHWLAGVAMLGVLLVTIWGPEALLKDPQSPYPFPNHGYYGQFVAK</sequence>
<feature type="transmembrane region" description="Helical" evidence="1">
    <location>
        <begin position="178"/>
        <end position="195"/>
    </location>
</feature>
<evidence type="ECO:0000256" key="1">
    <source>
        <dbReference type="SAM" id="Phobius"/>
    </source>
</evidence>
<feature type="transmembrane region" description="Helical" evidence="1">
    <location>
        <begin position="148"/>
        <end position="166"/>
    </location>
</feature>
<feature type="transmembrane region" description="Helical" evidence="1">
    <location>
        <begin position="110"/>
        <end position="128"/>
    </location>
</feature>